<protein>
    <submittedName>
        <fullName evidence="3">4-oxalocrotonate tautomerase family protein</fullName>
    </submittedName>
</protein>
<accession>A0ABV9ABQ1</accession>
<feature type="domain" description="4-oxalocrotonate tautomerase-like" evidence="2">
    <location>
        <begin position="2"/>
        <end position="58"/>
    </location>
</feature>
<dbReference type="Pfam" id="PF01361">
    <property type="entry name" value="Tautomerase"/>
    <property type="match status" value="1"/>
</dbReference>
<dbReference type="InterPro" id="IPR004370">
    <property type="entry name" value="4-OT-like_dom"/>
</dbReference>
<proteinExistence type="predicted"/>
<comment type="caution">
    <text evidence="3">The sequence shown here is derived from an EMBL/GenBank/DDBJ whole genome shotgun (WGS) entry which is preliminary data.</text>
</comment>
<dbReference type="RefSeq" id="WP_386450544.1">
    <property type="nucleotide sequence ID" value="NZ_JBHSFH010000011.1"/>
</dbReference>
<keyword evidence="4" id="KW-1185">Reference proteome</keyword>
<evidence type="ECO:0000313" key="4">
    <source>
        <dbReference type="Proteomes" id="UP001595997"/>
    </source>
</evidence>
<dbReference type="InterPro" id="IPR014347">
    <property type="entry name" value="Tautomerase/MIF_sf"/>
</dbReference>
<sequence length="61" mass="6714">MPLIDVKLYEGRLKDGNEEKLIAELTEAVGRVLGDTAREQTWVVLQEVPPARWGIAGRPGA</sequence>
<dbReference type="Gene3D" id="3.30.429.10">
    <property type="entry name" value="Macrophage Migration Inhibitory Factor"/>
    <property type="match status" value="1"/>
</dbReference>
<keyword evidence="1" id="KW-0413">Isomerase</keyword>
<reference evidence="4" key="1">
    <citation type="journal article" date="2019" name="Int. J. Syst. Evol. Microbiol.">
        <title>The Global Catalogue of Microorganisms (GCM) 10K type strain sequencing project: providing services to taxonomists for standard genome sequencing and annotation.</title>
        <authorList>
            <consortium name="The Broad Institute Genomics Platform"/>
            <consortium name="The Broad Institute Genome Sequencing Center for Infectious Disease"/>
            <person name="Wu L."/>
            <person name="Ma J."/>
        </authorList>
    </citation>
    <scope>NUCLEOTIDE SEQUENCE [LARGE SCALE GENOMIC DNA]</scope>
    <source>
        <strain evidence="4">CGMCC 4.7357</strain>
    </source>
</reference>
<dbReference type="EMBL" id="JBHSFH010000011">
    <property type="protein sequence ID" value="MFC4496464.1"/>
    <property type="molecule type" value="Genomic_DNA"/>
</dbReference>
<dbReference type="Proteomes" id="UP001595997">
    <property type="component" value="Unassembled WGS sequence"/>
</dbReference>
<evidence type="ECO:0000256" key="1">
    <source>
        <dbReference type="ARBA" id="ARBA00023235"/>
    </source>
</evidence>
<organism evidence="3 4">
    <name type="scientific">Streptomyces ovatisporus</name>
    <dbReference type="NCBI Taxonomy" id="1128682"/>
    <lineage>
        <taxon>Bacteria</taxon>
        <taxon>Bacillati</taxon>
        <taxon>Actinomycetota</taxon>
        <taxon>Actinomycetes</taxon>
        <taxon>Kitasatosporales</taxon>
        <taxon>Streptomycetaceae</taxon>
        <taxon>Streptomyces</taxon>
    </lineage>
</organism>
<gene>
    <name evidence="3" type="ORF">ACFPA8_20255</name>
</gene>
<evidence type="ECO:0000313" key="3">
    <source>
        <dbReference type="EMBL" id="MFC4496464.1"/>
    </source>
</evidence>
<dbReference type="SUPFAM" id="SSF55331">
    <property type="entry name" value="Tautomerase/MIF"/>
    <property type="match status" value="1"/>
</dbReference>
<name>A0ABV9ABQ1_9ACTN</name>
<evidence type="ECO:0000259" key="2">
    <source>
        <dbReference type="Pfam" id="PF01361"/>
    </source>
</evidence>